<dbReference type="InterPro" id="IPR036291">
    <property type="entry name" value="NAD(P)-bd_dom_sf"/>
</dbReference>
<dbReference type="InterPro" id="IPR050223">
    <property type="entry name" value="D-isomer_2-hydroxyacid_DH"/>
</dbReference>
<sequence>MTVEILQAHRLLSTCEDALASNFVVHKLFEAEDREALLREVGPRIRGVAAGGKVDAALMDALPNLEIIASFGVGYDSIDVATARQRGIHVTNTPDVLDDAVAELAIGLMLSLSRRIVQADAFVRSGRWAEGERFPFSFELTGRTVGILGLGRIGKEIASRAQGLKMRVVYHGRHRQEKVPYVYYDRLEDMARDSDWLVIMTPGGKGTERIVSRKVLEALGPKGMLVNIARGSVVDEEALVDLLQSGKLGGAALDVFAREPNVPEALMGMDNVVLSPHLGSATQQTRDAMGALVVENLLAQFKGAPLPSPVV</sequence>
<dbReference type="GO" id="GO:0030267">
    <property type="term" value="F:glyoxylate reductase (NADPH) activity"/>
    <property type="evidence" value="ECO:0007669"/>
    <property type="project" value="TreeGrafter"/>
</dbReference>
<dbReference type="GO" id="GO:0051287">
    <property type="term" value="F:NAD binding"/>
    <property type="evidence" value="ECO:0007669"/>
    <property type="project" value="InterPro"/>
</dbReference>
<evidence type="ECO:0000313" key="6">
    <source>
        <dbReference type="Proteomes" id="UP000321062"/>
    </source>
</evidence>
<keyword evidence="1" id="KW-0521">NADP</keyword>
<dbReference type="CDD" id="cd12156">
    <property type="entry name" value="HPPR"/>
    <property type="match status" value="1"/>
</dbReference>
<name>A0A5B9DJS1_9HYPH</name>
<dbReference type="Pfam" id="PF00389">
    <property type="entry name" value="2-Hacid_dh"/>
    <property type="match status" value="1"/>
</dbReference>
<evidence type="ECO:0000256" key="2">
    <source>
        <dbReference type="ARBA" id="ARBA00023002"/>
    </source>
</evidence>
<dbReference type="SUPFAM" id="SSF52283">
    <property type="entry name" value="Formate/glycerate dehydrogenase catalytic domain-like"/>
    <property type="match status" value="1"/>
</dbReference>
<dbReference type="RefSeq" id="WP_147655212.1">
    <property type="nucleotide sequence ID" value="NZ_BMFM01000001.1"/>
</dbReference>
<dbReference type="GO" id="GO:0005829">
    <property type="term" value="C:cytosol"/>
    <property type="evidence" value="ECO:0007669"/>
    <property type="project" value="TreeGrafter"/>
</dbReference>
<dbReference type="Proteomes" id="UP000321062">
    <property type="component" value="Chromosome"/>
</dbReference>
<keyword evidence="6" id="KW-1185">Reference proteome</keyword>
<comment type="similarity">
    <text evidence="4">Belongs to the D-isomer specific 2-hydroxyacid dehydrogenase family.</text>
</comment>
<proteinExistence type="inferred from homology"/>
<dbReference type="FunFam" id="3.40.50.720:FF:000213">
    <property type="entry name" value="Putative 2-hydroxyacid dehydrogenase"/>
    <property type="match status" value="1"/>
</dbReference>
<evidence type="ECO:0000256" key="4">
    <source>
        <dbReference type="RuleBase" id="RU003719"/>
    </source>
</evidence>
<organism evidence="5 6">
    <name type="scientific">Paradevosia tibetensis</name>
    <dbReference type="NCBI Taxonomy" id="1447062"/>
    <lineage>
        <taxon>Bacteria</taxon>
        <taxon>Pseudomonadati</taxon>
        <taxon>Pseudomonadota</taxon>
        <taxon>Alphaproteobacteria</taxon>
        <taxon>Hyphomicrobiales</taxon>
        <taxon>Devosiaceae</taxon>
        <taxon>Paradevosia</taxon>
    </lineage>
</organism>
<evidence type="ECO:0000256" key="3">
    <source>
        <dbReference type="ARBA" id="ARBA00023027"/>
    </source>
</evidence>
<dbReference type="PANTHER" id="PTHR10996:SF178">
    <property type="entry name" value="2-HYDROXYACID DEHYDROGENASE YGL185C-RELATED"/>
    <property type="match status" value="1"/>
</dbReference>
<dbReference type="InterPro" id="IPR006140">
    <property type="entry name" value="D-isomer_DH_NAD-bd"/>
</dbReference>
<dbReference type="OrthoDB" id="9793626at2"/>
<dbReference type="InterPro" id="IPR006139">
    <property type="entry name" value="D-isomer_2_OHA_DH_cat_dom"/>
</dbReference>
<keyword evidence="2 4" id="KW-0560">Oxidoreductase</keyword>
<dbReference type="GO" id="GO:0016618">
    <property type="term" value="F:hydroxypyruvate reductase [NAD(P)H] activity"/>
    <property type="evidence" value="ECO:0007669"/>
    <property type="project" value="TreeGrafter"/>
</dbReference>
<dbReference type="EMBL" id="CP041690">
    <property type="protein sequence ID" value="QEE19480.1"/>
    <property type="molecule type" value="Genomic_DNA"/>
</dbReference>
<dbReference type="Gene3D" id="3.40.50.720">
    <property type="entry name" value="NAD(P)-binding Rossmann-like Domain"/>
    <property type="match status" value="2"/>
</dbReference>
<dbReference type="SUPFAM" id="SSF51735">
    <property type="entry name" value="NAD(P)-binding Rossmann-fold domains"/>
    <property type="match status" value="1"/>
</dbReference>
<dbReference type="AlphaFoldDB" id="A0A5B9DJS1"/>
<evidence type="ECO:0000313" key="5">
    <source>
        <dbReference type="EMBL" id="QEE19480.1"/>
    </source>
</evidence>
<protein>
    <submittedName>
        <fullName evidence="5">2-hydroxyacid dehydrogenase</fullName>
    </submittedName>
</protein>
<dbReference type="KEGG" id="yti:FNA67_04515"/>
<reference evidence="5 6" key="1">
    <citation type="journal article" date="2015" name="Int. J. Syst. Evol. Microbiol.">
        <title>Youhaiella tibetensis gen. nov., sp. nov., isolated from subsurface sediment.</title>
        <authorList>
            <person name="Wang Y.X."/>
            <person name="Huang F.Q."/>
            <person name="Nogi Y."/>
            <person name="Pang S.J."/>
            <person name="Wang P.K."/>
            <person name="Lv J."/>
        </authorList>
    </citation>
    <scope>NUCLEOTIDE SEQUENCE [LARGE SCALE GENOMIC DNA]</scope>
    <source>
        <strain evidence="6">fig4</strain>
    </source>
</reference>
<dbReference type="Pfam" id="PF02826">
    <property type="entry name" value="2-Hacid_dh_C"/>
    <property type="match status" value="1"/>
</dbReference>
<gene>
    <name evidence="5" type="ORF">FNA67_04515</name>
</gene>
<evidence type="ECO:0000256" key="1">
    <source>
        <dbReference type="ARBA" id="ARBA00022857"/>
    </source>
</evidence>
<keyword evidence="3" id="KW-0520">NAD</keyword>
<accession>A0A5B9DJS1</accession>
<dbReference type="PANTHER" id="PTHR10996">
    <property type="entry name" value="2-HYDROXYACID DEHYDROGENASE-RELATED"/>
    <property type="match status" value="1"/>
</dbReference>